<sequence>MTLDPPLTSPPRTTSLRRREPLVVLPAAGTPGW</sequence>
<organism evidence="2 3">
    <name type="scientific">Lentzea xinjiangensis</name>
    <dbReference type="NCBI Taxonomy" id="402600"/>
    <lineage>
        <taxon>Bacteria</taxon>
        <taxon>Bacillati</taxon>
        <taxon>Actinomycetota</taxon>
        <taxon>Actinomycetes</taxon>
        <taxon>Pseudonocardiales</taxon>
        <taxon>Pseudonocardiaceae</taxon>
        <taxon>Lentzea</taxon>
    </lineage>
</organism>
<dbReference type="Proteomes" id="UP000199352">
    <property type="component" value="Unassembled WGS sequence"/>
</dbReference>
<dbReference type="AlphaFoldDB" id="A0A1H9SMR3"/>
<dbReference type="STRING" id="402600.SAMN05216188_116164"/>
<name>A0A1H9SMR3_9PSEU</name>
<proteinExistence type="predicted"/>
<evidence type="ECO:0000256" key="1">
    <source>
        <dbReference type="SAM" id="MobiDB-lite"/>
    </source>
</evidence>
<accession>A0A1H9SMR3</accession>
<gene>
    <name evidence="2" type="ORF">SAMN05216188_116164</name>
</gene>
<evidence type="ECO:0000313" key="2">
    <source>
        <dbReference type="EMBL" id="SER86276.1"/>
    </source>
</evidence>
<feature type="compositionally biased region" description="Low complexity" evidence="1">
    <location>
        <begin position="1"/>
        <end position="14"/>
    </location>
</feature>
<keyword evidence="3" id="KW-1185">Reference proteome</keyword>
<protein>
    <submittedName>
        <fullName evidence="2">Uncharacterized protein</fullName>
    </submittedName>
</protein>
<feature type="region of interest" description="Disordered" evidence="1">
    <location>
        <begin position="1"/>
        <end position="33"/>
    </location>
</feature>
<reference evidence="3" key="1">
    <citation type="submission" date="2016-10" db="EMBL/GenBank/DDBJ databases">
        <authorList>
            <person name="Varghese N."/>
            <person name="Submissions S."/>
        </authorList>
    </citation>
    <scope>NUCLEOTIDE SEQUENCE [LARGE SCALE GENOMIC DNA]</scope>
    <source>
        <strain evidence="3">CGMCC 4.3525</strain>
    </source>
</reference>
<evidence type="ECO:0000313" key="3">
    <source>
        <dbReference type="Proteomes" id="UP000199352"/>
    </source>
</evidence>
<dbReference type="EMBL" id="FOFR01000016">
    <property type="protein sequence ID" value="SER86276.1"/>
    <property type="molecule type" value="Genomic_DNA"/>
</dbReference>